<dbReference type="GO" id="GO:0008270">
    <property type="term" value="F:zinc ion binding"/>
    <property type="evidence" value="ECO:0007669"/>
    <property type="project" value="InterPro"/>
</dbReference>
<dbReference type="GO" id="GO:0003676">
    <property type="term" value="F:nucleic acid binding"/>
    <property type="evidence" value="ECO:0007669"/>
    <property type="project" value="InterPro"/>
</dbReference>
<evidence type="ECO:0000313" key="2">
    <source>
        <dbReference type="EMBL" id="MBW0482315.1"/>
    </source>
</evidence>
<protein>
    <recommendedName>
        <fullName evidence="4">CCHC-type domain-containing protein</fullName>
    </recommendedName>
</protein>
<dbReference type="EMBL" id="AVOT02006737">
    <property type="protein sequence ID" value="MBW0482315.1"/>
    <property type="molecule type" value="Genomic_DNA"/>
</dbReference>
<keyword evidence="1" id="KW-0507">mRNA processing</keyword>
<organism evidence="2 3">
    <name type="scientific">Austropuccinia psidii MF-1</name>
    <dbReference type="NCBI Taxonomy" id="1389203"/>
    <lineage>
        <taxon>Eukaryota</taxon>
        <taxon>Fungi</taxon>
        <taxon>Dikarya</taxon>
        <taxon>Basidiomycota</taxon>
        <taxon>Pucciniomycotina</taxon>
        <taxon>Pucciniomycetes</taxon>
        <taxon>Pucciniales</taxon>
        <taxon>Sphaerophragmiaceae</taxon>
        <taxon>Austropuccinia</taxon>
    </lineage>
</organism>
<reference evidence="2" key="1">
    <citation type="submission" date="2021-03" db="EMBL/GenBank/DDBJ databases">
        <title>Draft genome sequence of rust myrtle Austropuccinia psidii MF-1, a brazilian biotype.</title>
        <authorList>
            <person name="Quecine M.C."/>
            <person name="Pachon D.M.R."/>
            <person name="Bonatelli M.L."/>
            <person name="Correr F.H."/>
            <person name="Franceschini L.M."/>
            <person name="Leite T.F."/>
            <person name="Margarido G.R.A."/>
            <person name="Almeida C.A."/>
            <person name="Ferrarezi J.A."/>
            <person name="Labate C.A."/>
        </authorList>
    </citation>
    <scope>NUCLEOTIDE SEQUENCE</scope>
    <source>
        <strain evidence="2">MF-1</strain>
    </source>
</reference>
<accession>A0A9Q3CFQ3</accession>
<evidence type="ECO:0008006" key="4">
    <source>
        <dbReference type="Google" id="ProtNLM"/>
    </source>
</evidence>
<keyword evidence="3" id="KW-1185">Reference proteome</keyword>
<evidence type="ECO:0000256" key="1">
    <source>
        <dbReference type="ARBA" id="ARBA00022664"/>
    </source>
</evidence>
<gene>
    <name evidence="2" type="ORF">O181_022030</name>
</gene>
<dbReference type="InterPro" id="IPR036875">
    <property type="entry name" value="Znf_CCHC_sf"/>
</dbReference>
<dbReference type="SUPFAM" id="SSF57756">
    <property type="entry name" value="Retrovirus zinc finger-like domains"/>
    <property type="match status" value="1"/>
</dbReference>
<evidence type="ECO:0000313" key="3">
    <source>
        <dbReference type="Proteomes" id="UP000765509"/>
    </source>
</evidence>
<name>A0A9Q3CFQ3_9BASI</name>
<proteinExistence type="predicted"/>
<sequence length="158" mass="17339">MFKKLGVKADKLEGLFAQAACHTPPTLDQLVTSAIMARGNKKPSSTFVGQVILDALPRSGGPTEPSSPFIYHVSDPPESLPFQNCPHLPYFSRPIASMSEVRQPPDHLVDKFGRLCFHCGHTGHWRADYPQTKGVINPNPRPPSPGYWRAACSATPKH</sequence>
<dbReference type="Proteomes" id="UP000765509">
    <property type="component" value="Unassembled WGS sequence"/>
</dbReference>
<dbReference type="GO" id="GO:0006397">
    <property type="term" value="P:mRNA processing"/>
    <property type="evidence" value="ECO:0007669"/>
    <property type="project" value="UniProtKB-KW"/>
</dbReference>
<dbReference type="OrthoDB" id="1099063at2759"/>
<dbReference type="AlphaFoldDB" id="A0A9Q3CFQ3"/>
<comment type="caution">
    <text evidence="2">The sequence shown here is derived from an EMBL/GenBank/DDBJ whole genome shotgun (WGS) entry which is preliminary data.</text>
</comment>